<dbReference type="Pfam" id="PF01943">
    <property type="entry name" value="Polysacc_synt"/>
    <property type="match status" value="1"/>
</dbReference>
<keyword evidence="3 6" id="KW-0812">Transmembrane</keyword>
<dbReference type="Proteomes" id="UP001597510">
    <property type="component" value="Unassembled WGS sequence"/>
</dbReference>
<feature type="transmembrane region" description="Helical" evidence="6">
    <location>
        <begin position="91"/>
        <end position="111"/>
    </location>
</feature>
<dbReference type="InterPro" id="IPR050833">
    <property type="entry name" value="Poly_Biosynth_Transport"/>
</dbReference>
<evidence type="ECO:0000256" key="3">
    <source>
        <dbReference type="ARBA" id="ARBA00022692"/>
    </source>
</evidence>
<feature type="transmembrane region" description="Helical" evidence="6">
    <location>
        <begin position="259"/>
        <end position="282"/>
    </location>
</feature>
<evidence type="ECO:0000256" key="2">
    <source>
        <dbReference type="ARBA" id="ARBA00022475"/>
    </source>
</evidence>
<feature type="transmembrane region" description="Helical" evidence="6">
    <location>
        <begin position="362"/>
        <end position="380"/>
    </location>
</feature>
<feature type="transmembrane region" description="Helical" evidence="6">
    <location>
        <begin position="56"/>
        <end position="79"/>
    </location>
</feature>
<proteinExistence type="predicted"/>
<comment type="subcellular location">
    <subcellularLocation>
        <location evidence="1">Cell membrane</location>
        <topology evidence="1">Multi-pass membrane protein</topology>
    </subcellularLocation>
</comment>
<reference evidence="8" key="1">
    <citation type="journal article" date="2019" name="Int. J. Syst. Evol. Microbiol.">
        <title>The Global Catalogue of Microorganisms (GCM) 10K type strain sequencing project: providing services to taxonomists for standard genome sequencing and annotation.</title>
        <authorList>
            <consortium name="The Broad Institute Genomics Platform"/>
            <consortium name="The Broad Institute Genome Sequencing Center for Infectious Disease"/>
            <person name="Wu L."/>
            <person name="Ma J."/>
        </authorList>
    </citation>
    <scope>NUCLEOTIDE SEQUENCE [LARGE SCALE GENOMIC DNA]</scope>
    <source>
        <strain evidence="8">KCTC 52344</strain>
    </source>
</reference>
<feature type="transmembrane region" description="Helical" evidence="6">
    <location>
        <begin position="294"/>
        <end position="317"/>
    </location>
</feature>
<feature type="transmembrane region" description="Helical" evidence="6">
    <location>
        <begin position="117"/>
        <end position="137"/>
    </location>
</feature>
<feature type="transmembrane region" description="Helical" evidence="6">
    <location>
        <begin position="220"/>
        <end position="239"/>
    </location>
</feature>
<protein>
    <submittedName>
        <fullName evidence="7">Lipopolysaccharide biosynthesis protein</fullName>
    </submittedName>
</protein>
<keyword evidence="8" id="KW-1185">Reference proteome</keyword>
<evidence type="ECO:0000256" key="4">
    <source>
        <dbReference type="ARBA" id="ARBA00022989"/>
    </source>
</evidence>
<comment type="caution">
    <text evidence="7">The sequence shown here is derived from an EMBL/GenBank/DDBJ whole genome shotgun (WGS) entry which is preliminary data.</text>
</comment>
<dbReference type="PANTHER" id="PTHR30250:SF11">
    <property type="entry name" value="O-ANTIGEN TRANSPORTER-RELATED"/>
    <property type="match status" value="1"/>
</dbReference>
<evidence type="ECO:0000313" key="7">
    <source>
        <dbReference type="EMBL" id="MFD2520278.1"/>
    </source>
</evidence>
<organism evidence="7 8">
    <name type="scientific">Emticicia soli</name>
    <dbReference type="NCBI Taxonomy" id="2027878"/>
    <lineage>
        <taxon>Bacteria</taxon>
        <taxon>Pseudomonadati</taxon>
        <taxon>Bacteroidota</taxon>
        <taxon>Cytophagia</taxon>
        <taxon>Cytophagales</taxon>
        <taxon>Leadbetterellaceae</taxon>
        <taxon>Emticicia</taxon>
    </lineage>
</organism>
<sequence>MKKHFLQKLPSLERIYNKEFLVFIIIFFVSKLIPFITPLLASNFLKRTEDYGRIEYLLNAGSLISSFFLLGLSSAYPYFNITLKKSVYKPFILHFSLIFFCSVFFIITILLFPSANISKLLFIGTIFGAQLLFSAILKSEQKSSWAVILDGGILSILLCYICYLYFTHTDYLSELVFLSLLFLYSIILLSTSLSFLRKKNKDVDSNVTHESNDIIDYKKVVLFSFPVFISSLLIATLTTSNRVLIEYFLDLKAVAYYSFYFRIVSILVIVYQAIMILLFRKLYAEHISKLDKMFLQLLVSFIFISALILLLFPFFILPYFKIYQETSHYLFLLLYILSAQMFFWIVTALLENIIYREKVTKTLNFYLLAIILSIFATCYLFDHLNYLSLITISTIQCFGVYVYSEIQMFLIKKKTDVPLRRVKSINRFVFLATTAFIIYNLAIT</sequence>
<accession>A0ABW5J533</accession>
<feature type="transmembrane region" description="Helical" evidence="6">
    <location>
        <begin position="386"/>
        <end position="404"/>
    </location>
</feature>
<evidence type="ECO:0000256" key="5">
    <source>
        <dbReference type="ARBA" id="ARBA00023136"/>
    </source>
</evidence>
<evidence type="ECO:0000313" key="8">
    <source>
        <dbReference type="Proteomes" id="UP001597510"/>
    </source>
</evidence>
<dbReference type="EMBL" id="JBHULC010000004">
    <property type="protein sequence ID" value="MFD2520278.1"/>
    <property type="molecule type" value="Genomic_DNA"/>
</dbReference>
<gene>
    <name evidence="7" type="ORF">ACFSR2_05235</name>
</gene>
<evidence type="ECO:0000256" key="1">
    <source>
        <dbReference type="ARBA" id="ARBA00004651"/>
    </source>
</evidence>
<dbReference type="RefSeq" id="WP_340235691.1">
    <property type="nucleotide sequence ID" value="NZ_JBBEWC010000004.1"/>
</dbReference>
<evidence type="ECO:0000256" key="6">
    <source>
        <dbReference type="SAM" id="Phobius"/>
    </source>
</evidence>
<feature type="transmembrane region" description="Helical" evidence="6">
    <location>
        <begin position="144"/>
        <end position="166"/>
    </location>
</feature>
<dbReference type="PANTHER" id="PTHR30250">
    <property type="entry name" value="PST FAMILY PREDICTED COLANIC ACID TRANSPORTER"/>
    <property type="match status" value="1"/>
</dbReference>
<feature type="transmembrane region" description="Helical" evidence="6">
    <location>
        <begin position="172"/>
        <end position="196"/>
    </location>
</feature>
<keyword evidence="4 6" id="KW-1133">Transmembrane helix</keyword>
<keyword evidence="5 6" id="KW-0472">Membrane</keyword>
<feature type="transmembrane region" description="Helical" evidence="6">
    <location>
        <begin position="20"/>
        <end position="41"/>
    </location>
</feature>
<name>A0ABW5J533_9BACT</name>
<feature type="transmembrane region" description="Helical" evidence="6">
    <location>
        <begin position="329"/>
        <end position="350"/>
    </location>
</feature>
<keyword evidence="2" id="KW-1003">Cell membrane</keyword>
<dbReference type="InterPro" id="IPR002797">
    <property type="entry name" value="Polysacc_synth"/>
</dbReference>
<feature type="transmembrane region" description="Helical" evidence="6">
    <location>
        <begin position="425"/>
        <end position="443"/>
    </location>
</feature>